<dbReference type="EMBL" id="JXTI01000154">
    <property type="protein sequence ID" value="KWX11823.1"/>
    <property type="molecule type" value="Genomic_DNA"/>
</dbReference>
<keyword evidence="1" id="KW-0240">DNA-directed RNA polymerase</keyword>
<dbReference type="SMART" id="SM00662">
    <property type="entry name" value="RPOLD"/>
    <property type="match status" value="1"/>
</dbReference>
<reference evidence="5 6" key="1">
    <citation type="journal article" date="2015" name="Mol. Biochem. Parasitol.">
        <title>Identification of polymorphic genes for use in assemblage B genotyping assays through comparative genomics of multiple assemblage B Giardia duodenalis isolates.</title>
        <authorList>
            <person name="Wielinga C."/>
            <person name="Thompson R.C."/>
            <person name="Monis P."/>
            <person name="Ryan U."/>
        </authorList>
    </citation>
    <scope>NUCLEOTIDE SEQUENCE [LARGE SCALE GENOMIC DNA]</scope>
    <source>
        <strain evidence="5 6">BAH15c1</strain>
    </source>
</reference>
<dbReference type="InterPro" id="IPR011263">
    <property type="entry name" value="DNA-dir_RNA_pol_RpoA/D/Rpb3"/>
</dbReference>
<dbReference type="VEuPathDB" id="GiardiaDB:QR46_4226"/>
<dbReference type="InterPro" id="IPR036643">
    <property type="entry name" value="RNApol_insert_sf"/>
</dbReference>
<dbReference type="InterPro" id="IPR036603">
    <property type="entry name" value="RBP11-like"/>
</dbReference>
<name>A0A132NP04_GIAIN</name>
<dbReference type="GO" id="GO:0006366">
    <property type="term" value="P:transcription by RNA polymerase II"/>
    <property type="evidence" value="ECO:0007669"/>
    <property type="project" value="TreeGrafter"/>
</dbReference>
<organism evidence="5 6">
    <name type="scientific">Giardia duodenalis assemblage B</name>
    <dbReference type="NCBI Taxonomy" id="1394984"/>
    <lineage>
        <taxon>Eukaryota</taxon>
        <taxon>Metamonada</taxon>
        <taxon>Diplomonadida</taxon>
        <taxon>Hexamitidae</taxon>
        <taxon>Giardiinae</taxon>
        <taxon>Giardia</taxon>
    </lineage>
</organism>
<dbReference type="InterPro" id="IPR022842">
    <property type="entry name" value="RNAP_Rpo3/Rpb3/RPAC1"/>
</dbReference>
<proteinExistence type="inferred from homology"/>
<dbReference type="Pfam" id="PF01000">
    <property type="entry name" value="RNA_pol_A_bac"/>
    <property type="match status" value="1"/>
</dbReference>
<dbReference type="AlphaFoldDB" id="A0A132NP04"/>
<feature type="domain" description="DNA-directed RNA polymerase RpoA/D/Rpb3-type" evidence="4">
    <location>
        <begin position="14"/>
        <end position="302"/>
    </location>
</feature>
<dbReference type="GO" id="GO:0046983">
    <property type="term" value="F:protein dimerization activity"/>
    <property type="evidence" value="ECO:0007669"/>
    <property type="project" value="InterPro"/>
</dbReference>
<dbReference type="NCBIfam" id="NF001988">
    <property type="entry name" value="PRK00783.1"/>
    <property type="match status" value="1"/>
</dbReference>
<dbReference type="Gene3D" id="2.170.120.12">
    <property type="entry name" value="DNA-directed RNA polymerase, insert domain"/>
    <property type="match status" value="1"/>
</dbReference>
<dbReference type="HAMAP" id="MF_00320">
    <property type="entry name" value="RNApol_arch_Rpo3"/>
    <property type="match status" value="1"/>
</dbReference>
<dbReference type="PANTHER" id="PTHR11800">
    <property type="entry name" value="DNA-DIRECTED RNA POLYMERASE"/>
    <property type="match status" value="1"/>
</dbReference>
<evidence type="ECO:0000256" key="2">
    <source>
        <dbReference type="ARBA" id="ARBA00023163"/>
    </source>
</evidence>
<dbReference type="Pfam" id="PF01193">
    <property type="entry name" value="RNA_pol_L"/>
    <property type="match status" value="1"/>
</dbReference>
<dbReference type="Proteomes" id="UP000070089">
    <property type="component" value="Unassembled WGS sequence"/>
</dbReference>
<evidence type="ECO:0000259" key="4">
    <source>
        <dbReference type="SMART" id="SM00662"/>
    </source>
</evidence>
<comment type="similarity">
    <text evidence="3">Belongs to the archaeal Rpo3/eukaryotic RPB3 RNA polymerase subunit family.</text>
</comment>
<dbReference type="SUPFAM" id="SSF56553">
    <property type="entry name" value="Insert subdomain of RNA polymerase alpha subunit"/>
    <property type="match status" value="1"/>
</dbReference>
<protein>
    <submittedName>
        <fullName evidence="5">RNA polymerase Rpb3/RpoA insert domain/ DNA-directed</fullName>
    </submittedName>
</protein>
<evidence type="ECO:0000256" key="1">
    <source>
        <dbReference type="ARBA" id="ARBA00022478"/>
    </source>
</evidence>
<dbReference type="InterPro" id="IPR011262">
    <property type="entry name" value="DNA-dir_RNA_pol_insert"/>
</dbReference>
<dbReference type="Gene3D" id="3.30.70.20">
    <property type="match status" value="1"/>
</dbReference>
<dbReference type="GO" id="GO:0003899">
    <property type="term" value="F:DNA-directed RNA polymerase activity"/>
    <property type="evidence" value="ECO:0007669"/>
    <property type="project" value="InterPro"/>
</dbReference>
<dbReference type="OrthoDB" id="270173at2759"/>
<dbReference type="InterPro" id="IPR050518">
    <property type="entry name" value="Rpo3/RPB3_RNA_Pol_subunit"/>
</dbReference>
<dbReference type="Gene3D" id="3.30.1360.10">
    <property type="entry name" value="RNA polymerase, RBP11-like subunit"/>
    <property type="match status" value="1"/>
</dbReference>
<dbReference type="GO" id="GO:0005665">
    <property type="term" value="C:RNA polymerase II, core complex"/>
    <property type="evidence" value="ECO:0007669"/>
    <property type="project" value="TreeGrafter"/>
</dbReference>
<keyword evidence="2" id="KW-0804">Transcription</keyword>
<dbReference type="SUPFAM" id="SSF55257">
    <property type="entry name" value="RBP11-like subunits of RNA polymerase"/>
    <property type="match status" value="1"/>
</dbReference>
<evidence type="ECO:0000313" key="6">
    <source>
        <dbReference type="Proteomes" id="UP000070089"/>
    </source>
</evidence>
<comment type="caution">
    <text evidence="5">The sequence shown here is derived from an EMBL/GenBank/DDBJ whole genome shotgun (WGS) entry which is preliminary data.</text>
</comment>
<dbReference type="PANTHER" id="PTHR11800:SF2">
    <property type="entry name" value="DNA-DIRECTED RNA POLYMERASE II SUBUNIT RPB3"/>
    <property type="match status" value="1"/>
</dbReference>
<accession>A0A132NP04</accession>
<gene>
    <name evidence="5" type="ORF">QR46_4226</name>
</gene>
<evidence type="ECO:0000313" key="5">
    <source>
        <dbReference type="EMBL" id="KWX11823.1"/>
    </source>
</evidence>
<evidence type="ECO:0000256" key="3">
    <source>
        <dbReference type="ARBA" id="ARBA00025804"/>
    </source>
</evidence>
<sequence length="326" mass="36352">MDPSIKILSKTDLKLELEIRGVDISYVNGLRRAIYADVPTLAIDIVKFLDNSTTLTEEFIAHRLGLIPLRTAGPLSAISYWYTCDEEHSTEIECRECTFKGTLNVSNDTTKIRVVTDKDIKFDHGGISTLSNYMGSLLGVIEAPSIPILKLAPGESINALLYARKDRGKIHAKWCPAACVVLRPLAKIILCDEFEKLPQQHNDIARSYISDTCPRKVFTIENRRVVVKDPNNCIFCNDCFNIPISLDGQNTDANTIWHPALVTQQPDAFYFSIESNGSLSAYDIFLMACDEISSRADEVLATAMDIFQVSTKNDNVVMSMEDDSLT</sequence>